<proteinExistence type="predicted"/>
<dbReference type="Proteomes" id="UP000325273">
    <property type="component" value="Unassembled WGS sequence"/>
</dbReference>
<organism evidence="1 2">
    <name type="scientific">Paraburkholderia panacisoli</name>
    <dbReference type="NCBI Taxonomy" id="2603818"/>
    <lineage>
        <taxon>Bacteria</taxon>
        <taxon>Pseudomonadati</taxon>
        <taxon>Pseudomonadota</taxon>
        <taxon>Betaproteobacteria</taxon>
        <taxon>Burkholderiales</taxon>
        <taxon>Burkholderiaceae</taxon>
        <taxon>Paraburkholderia</taxon>
    </lineage>
</organism>
<evidence type="ECO:0000313" key="2">
    <source>
        <dbReference type="Proteomes" id="UP000325273"/>
    </source>
</evidence>
<dbReference type="AlphaFoldDB" id="A0A5B0HGA8"/>
<dbReference type="EMBL" id="VTUZ01000003">
    <property type="protein sequence ID" value="KAA1014339.1"/>
    <property type="molecule type" value="Genomic_DNA"/>
</dbReference>
<comment type="caution">
    <text evidence="1">The sequence shown here is derived from an EMBL/GenBank/DDBJ whole genome shotgun (WGS) entry which is preliminary data.</text>
</comment>
<reference evidence="1 2" key="1">
    <citation type="submission" date="2019-08" db="EMBL/GenBank/DDBJ databases">
        <title>Paraburkholderia sp. DCY113.</title>
        <authorList>
            <person name="Kang J."/>
        </authorList>
    </citation>
    <scope>NUCLEOTIDE SEQUENCE [LARGE SCALE GENOMIC DNA]</scope>
    <source>
        <strain evidence="1 2">DCY113</strain>
    </source>
</reference>
<accession>A0A5B0HGA8</accession>
<protein>
    <submittedName>
        <fullName evidence="1">Uncharacterized protein</fullName>
    </submittedName>
</protein>
<gene>
    <name evidence="1" type="ORF">FVF58_05620</name>
</gene>
<keyword evidence="2" id="KW-1185">Reference proteome</keyword>
<name>A0A5B0HGA8_9BURK</name>
<evidence type="ECO:0000313" key="1">
    <source>
        <dbReference type="EMBL" id="KAA1014339.1"/>
    </source>
</evidence>
<sequence length="62" mass="7018">MLHTAYSLADSGHFSDWWAIEAALQGRFGVLETRGLLADRSVRSELDRRCEAANRNVDVARR</sequence>